<evidence type="ECO:0000313" key="2">
    <source>
        <dbReference type="Proteomes" id="UP000265520"/>
    </source>
</evidence>
<dbReference type="AlphaFoldDB" id="A0A392S100"/>
<reference evidence="1 2" key="1">
    <citation type="journal article" date="2018" name="Front. Plant Sci.">
        <title>Red Clover (Trifolium pratense) and Zigzag Clover (T. medium) - A Picture of Genomic Similarities and Differences.</title>
        <authorList>
            <person name="Dluhosova J."/>
            <person name="Istvanek J."/>
            <person name="Nedelnik J."/>
            <person name="Repkova J."/>
        </authorList>
    </citation>
    <scope>NUCLEOTIDE SEQUENCE [LARGE SCALE GENOMIC DNA]</scope>
    <source>
        <strain evidence="2">cv. 10/8</strain>
        <tissue evidence="1">Leaf</tissue>
    </source>
</reference>
<sequence>GKMDFLIPAPRAACAAPRAVCAGGAALGAVHFGQG</sequence>
<feature type="non-terminal residue" evidence="1">
    <location>
        <position position="1"/>
    </location>
</feature>
<organism evidence="1 2">
    <name type="scientific">Trifolium medium</name>
    <dbReference type="NCBI Taxonomy" id="97028"/>
    <lineage>
        <taxon>Eukaryota</taxon>
        <taxon>Viridiplantae</taxon>
        <taxon>Streptophyta</taxon>
        <taxon>Embryophyta</taxon>
        <taxon>Tracheophyta</taxon>
        <taxon>Spermatophyta</taxon>
        <taxon>Magnoliopsida</taxon>
        <taxon>eudicotyledons</taxon>
        <taxon>Gunneridae</taxon>
        <taxon>Pentapetalae</taxon>
        <taxon>rosids</taxon>
        <taxon>fabids</taxon>
        <taxon>Fabales</taxon>
        <taxon>Fabaceae</taxon>
        <taxon>Papilionoideae</taxon>
        <taxon>50 kb inversion clade</taxon>
        <taxon>NPAAA clade</taxon>
        <taxon>Hologalegina</taxon>
        <taxon>IRL clade</taxon>
        <taxon>Trifolieae</taxon>
        <taxon>Trifolium</taxon>
    </lineage>
</organism>
<evidence type="ECO:0000313" key="1">
    <source>
        <dbReference type="EMBL" id="MCI42551.1"/>
    </source>
</evidence>
<dbReference type="Proteomes" id="UP000265520">
    <property type="component" value="Unassembled WGS sequence"/>
</dbReference>
<proteinExistence type="predicted"/>
<dbReference type="EMBL" id="LXQA010306023">
    <property type="protein sequence ID" value="MCI42551.1"/>
    <property type="molecule type" value="Genomic_DNA"/>
</dbReference>
<accession>A0A392S100</accession>
<protein>
    <submittedName>
        <fullName evidence="1">Uncharacterized protein</fullName>
    </submittedName>
</protein>
<name>A0A392S100_9FABA</name>
<keyword evidence="2" id="KW-1185">Reference proteome</keyword>
<comment type="caution">
    <text evidence="1">The sequence shown here is derived from an EMBL/GenBank/DDBJ whole genome shotgun (WGS) entry which is preliminary data.</text>
</comment>